<evidence type="ECO:0000313" key="4">
    <source>
        <dbReference type="Proteomes" id="UP000028492"/>
    </source>
</evidence>
<feature type="transmembrane region" description="Helical" evidence="1">
    <location>
        <begin position="12"/>
        <end position="34"/>
    </location>
</feature>
<evidence type="ECO:0000259" key="2">
    <source>
        <dbReference type="Pfam" id="PF10756"/>
    </source>
</evidence>
<dbReference type="EMBL" id="CP008953">
    <property type="protein sequence ID" value="AIG72971.1"/>
    <property type="molecule type" value="Genomic_DNA"/>
</dbReference>
<evidence type="ECO:0000256" key="1">
    <source>
        <dbReference type="SAM" id="Phobius"/>
    </source>
</evidence>
<accession>A0A075UKU7</accession>
<feature type="transmembrane region" description="Helical" evidence="1">
    <location>
        <begin position="40"/>
        <end position="61"/>
    </location>
</feature>
<dbReference type="HOGENOM" id="CLU_135004_1_0_11"/>
<keyword evidence="4" id="KW-1185">Reference proteome</keyword>
<gene>
    <name evidence="3" type="ORF">AJAP_00160</name>
</gene>
<organism evidence="3 4">
    <name type="scientific">Amycolatopsis japonica</name>
    <dbReference type="NCBI Taxonomy" id="208439"/>
    <lineage>
        <taxon>Bacteria</taxon>
        <taxon>Bacillati</taxon>
        <taxon>Actinomycetota</taxon>
        <taxon>Actinomycetes</taxon>
        <taxon>Pseudonocardiales</taxon>
        <taxon>Pseudonocardiaceae</taxon>
        <taxon>Amycolatopsis</taxon>
        <taxon>Amycolatopsis japonica group</taxon>
    </lineage>
</organism>
<keyword evidence="1" id="KW-1133">Transmembrane helix</keyword>
<dbReference type="InterPro" id="IPR019692">
    <property type="entry name" value="CFP-6_PH"/>
</dbReference>
<reference evidence="3 4" key="1">
    <citation type="journal article" date="2014" name="J. Biotechnol.">
        <title>Complete genome sequence of the actinobacterium Amycolatopsis japonica MG417-CF17(T) (=DSM 44213T) producing (S,S)-N,N'-ethylenediaminedisuccinic acid.</title>
        <authorList>
            <person name="Stegmann E."/>
            <person name="Albersmeier A."/>
            <person name="Spohn M."/>
            <person name="Gert H."/>
            <person name="Weber T."/>
            <person name="Wohlleben W."/>
            <person name="Kalinowski J."/>
            <person name="Ruckert C."/>
        </authorList>
    </citation>
    <scope>NUCLEOTIDE SEQUENCE [LARGE SCALE GENOMIC DNA]</scope>
    <source>
        <strain evidence="4">MG417-CF17 (DSM 44213)</strain>
    </source>
</reference>
<keyword evidence="1" id="KW-0472">Membrane</keyword>
<dbReference type="AlphaFoldDB" id="A0A075UKU7"/>
<dbReference type="STRING" id="208439.AJAP_00160"/>
<dbReference type="Proteomes" id="UP000028492">
    <property type="component" value="Chromosome"/>
</dbReference>
<sequence>MDNYPTSWAPQRNVVVVAWVLTLLLLAGVLWLAIGGDVGGTVLTGVAMLSVGALALHGTLLRPRLAAGPGGLLARTVGGAHRYSWTEARLRLRTTRRLGRDSLTLEVESGDHLLVFGRIDLGEDPRDVLDVLTALKGQALS</sequence>
<protein>
    <submittedName>
        <fullName evidence="3">Putative membrane protein</fullName>
    </submittedName>
</protein>
<dbReference type="Pfam" id="PF10756">
    <property type="entry name" value="bPH_6"/>
    <property type="match status" value="1"/>
</dbReference>
<feature type="domain" description="Low molecular weight protein antigen 6 PH" evidence="2">
    <location>
        <begin position="62"/>
        <end position="136"/>
    </location>
</feature>
<evidence type="ECO:0000313" key="3">
    <source>
        <dbReference type="EMBL" id="AIG72971.1"/>
    </source>
</evidence>
<dbReference type="eggNOG" id="ENOG5033K8W">
    <property type="taxonomic scope" value="Bacteria"/>
</dbReference>
<name>A0A075UKU7_9PSEU</name>
<dbReference type="KEGG" id="aja:AJAP_00160"/>
<proteinExistence type="predicted"/>
<keyword evidence="1" id="KW-0812">Transmembrane</keyword>